<dbReference type="OrthoDB" id="10549209at2759"/>
<dbReference type="AlphaFoldDB" id="A0A0M9WK97"/>
<organism evidence="2 3">
    <name type="scientific">Penicillium nordicum</name>
    <dbReference type="NCBI Taxonomy" id="229535"/>
    <lineage>
        <taxon>Eukaryota</taxon>
        <taxon>Fungi</taxon>
        <taxon>Dikarya</taxon>
        <taxon>Ascomycota</taxon>
        <taxon>Pezizomycotina</taxon>
        <taxon>Eurotiomycetes</taxon>
        <taxon>Eurotiomycetidae</taxon>
        <taxon>Eurotiales</taxon>
        <taxon>Aspergillaceae</taxon>
        <taxon>Penicillium</taxon>
    </lineage>
</organism>
<feature type="transmembrane region" description="Helical" evidence="1">
    <location>
        <begin position="74"/>
        <end position="100"/>
    </location>
</feature>
<evidence type="ECO:0000256" key="1">
    <source>
        <dbReference type="SAM" id="Phobius"/>
    </source>
</evidence>
<keyword evidence="1" id="KW-1133">Transmembrane helix</keyword>
<reference evidence="2 3" key="1">
    <citation type="submission" date="2015-08" db="EMBL/GenBank/DDBJ databases">
        <title>Genome sequencing of Penicillium nordicum.</title>
        <authorList>
            <person name="Nguyen H.D."/>
            <person name="Seifert K.A."/>
        </authorList>
    </citation>
    <scope>NUCLEOTIDE SEQUENCE [LARGE SCALE GENOMIC DNA]</scope>
    <source>
        <strain evidence="2 3">DAOMC 185683</strain>
    </source>
</reference>
<protein>
    <submittedName>
        <fullName evidence="2">Uncharacterized protein</fullName>
    </submittedName>
</protein>
<gene>
    <name evidence="2" type="ORF">ACN38_g992</name>
</gene>
<keyword evidence="1" id="KW-0472">Membrane</keyword>
<sequence>MGRRSPKSSNLELNGRRMDPWIEFQRAYSVCCMSNPGRNSQNYTYLGAAFNTHSSGATLQRLVSAKKTENRSDLALAPFSIFVILCRCRVVVRAVLTAVIELSLPYASEGIRVSWGAFFFFLGFGFSLCVRKNKIKQLPGSYPYQVK</sequence>
<name>A0A0M9WK97_9EURO</name>
<evidence type="ECO:0000313" key="2">
    <source>
        <dbReference type="EMBL" id="KOS48055.1"/>
    </source>
</evidence>
<keyword evidence="3" id="KW-1185">Reference proteome</keyword>
<dbReference type="EMBL" id="LHQQ01000009">
    <property type="protein sequence ID" value="KOS48055.1"/>
    <property type="molecule type" value="Genomic_DNA"/>
</dbReference>
<evidence type="ECO:0000313" key="3">
    <source>
        <dbReference type="Proteomes" id="UP000037696"/>
    </source>
</evidence>
<feature type="transmembrane region" description="Helical" evidence="1">
    <location>
        <begin position="112"/>
        <end position="130"/>
    </location>
</feature>
<proteinExistence type="predicted"/>
<keyword evidence="1" id="KW-0812">Transmembrane</keyword>
<accession>A0A0M9WK97</accession>
<dbReference type="Proteomes" id="UP000037696">
    <property type="component" value="Unassembled WGS sequence"/>
</dbReference>
<comment type="caution">
    <text evidence="2">The sequence shown here is derived from an EMBL/GenBank/DDBJ whole genome shotgun (WGS) entry which is preliminary data.</text>
</comment>